<evidence type="ECO:0000313" key="2">
    <source>
        <dbReference type="Proteomes" id="UP000597444"/>
    </source>
</evidence>
<dbReference type="AlphaFoldDB" id="A0A8J3N1R3"/>
<evidence type="ECO:0000313" key="1">
    <source>
        <dbReference type="EMBL" id="GHO92470.1"/>
    </source>
</evidence>
<organism evidence="1 2">
    <name type="scientific">Reticulibacter mediterranei</name>
    <dbReference type="NCBI Taxonomy" id="2778369"/>
    <lineage>
        <taxon>Bacteria</taxon>
        <taxon>Bacillati</taxon>
        <taxon>Chloroflexota</taxon>
        <taxon>Ktedonobacteria</taxon>
        <taxon>Ktedonobacterales</taxon>
        <taxon>Reticulibacteraceae</taxon>
        <taxon>Reticulibacter</taxon>
    </lineage>
</organism>
<keyword evidence="2" id="KW-1185">Reference proteome</keyword>
<name>A0A8J3N1R3_9CHLR</name>
<proteinExistence type="predicted"/>
<dbReference type="RefSeq" id="WP_220203300.1">
    <property type="nucleotide sequence ID" value="NZ_BNJK01000001.1"/>
</dbReference>
<protein>
    <submittedName>
        <fullName evidence="1">Uncharacterized protein</fullName>
    </submittedName>
</protein>
<gene>
    <name evidence="1" type="ORF">KSF_025180</name>
</gene>
<dbReference type="Proteomes" id="UP000597444">
    <property type="component" value="Unassembled WGS sequence"/>
</dbReference>
<reference evidence="1" key="1">
    <citation type="submission" date="2020-10" db="EMBL/GenBank/DDBJ databases">
        <title>Taxonomic study of unclassified bacteria belonging to the class Ktedonobacteria.</title>
        <authorList>
            <person name="Yabe S."/>
            <person name="Wang C.M."/>
            <person name="Zheng Y."/>
            <person name="Sakai Y."/>
            <person name="Cavaletti L."/>
            <person name="Monciardini P."/>
            <person name="Donadio S."/>
        </authorList>
    </citation>
    <scope>NUCLEOTIDE SEQUENCE</scope>
    <source>
        <strain evidence="1">ID150040</strain>
    </source>
</reference>
<comment type="caution">
    <text evidence="1">The sequence shown here is derived from an EMBL/GenBank/DDBJ whole genome shotgun (WGS) entry which is preliminary data.</text>
</comment>
<dbReference type="EMBL" id="BNJK01000001">
    <property type="protein sequence ID" value="GHO92470.1"/>
    <property type="molecule type" value="Genomic_DNA"/>
</dbReference>
<sequence>MRWQLFDMDSEKFMSSREQFRDIMSLIVRFMSSYAYFTARWPDIIRTAPKPFH</sequence>
<accession>A0A8J3N1R3</accession>